<feature type="region of interest" description="Disordered" evidence="1">
    <location>
        <begin position="1005"/>
        <end position="1035"/>
    </location>
</feature>
<dbReference type="EMBL" id="JBBPBK010000012">
    <property type="protein sequence ID" value="KAK9273595.1"/>
    <property type="molecule type" value="Genomic_DNA"/>
</dbReference>
<feature type="region of interest" description="Disordered" evidence="1">
    <location>
        <begin position="617"/>
        <end position="696"/>
    </location>
</feature>
<dbReference type="CDD" id="cd21538">
    <property type="entry name" value="SPOC_TFIIS"/>
    <property type="match status" value="1"/>
</dbReference>
<dbReference type="SUPFAM" id="SSF46942">
    <property type="entry name" value="Elongation factor TFIIS domain 2"/>
    <property type="match status" value="1"/>
</dbReference>
<keyword evidence="4" id="KW-1185">Reference proteome</keyword>
<dbReference type="PROSITE" id="PS51321">
    <property type="entry name" value="TFIIS_CENTRAL"/>
    <property type="match status" value="1"/>
</dbReference>
<dbReference type="AlphaFoldDB" id="A0AAP0WN41"/>
<feature type="compositionally biased region" description="Basic residues" evidence="1">
    <location>
        <begin position="863"/>
        <end position="877"/>
    </location>
</feature>
<feature type="compositionally biased region" description="Polar residues" evidence="1">
    <location>
        <begin position="673"/>
        <end position="696"/>
    </location>
</feature>
<feature type="compositionally biased region" description="Basic and acidic residues" evidence="1">
    <location>
        <begin position="648"/>
        <end position="672"/>
    </location>
</feature>
<organism evidence="3 4">
    <name type="scientific">Liquidambar formosana</name>
    <name type="common">Formosan gum</name>
    <dbReference type="NCBI Taxonomy" id="63359"/>
    <lineage>
        <taxon>Eukaryota</taxon>
        <taxon>Viridiplantae</taxon>
        <taxon>Streptophyta</taxon>
        <taxon>Embryophyta</taxon>
        <taxon>Tracheophyta</taxon>
        <taxon>Spermatophyta</taxon>
        <taxon>Magnoliopsida</taxon>
        <taxon>eudicotyledons</taxon>
        <taxon>Gunneridae</taxon>
        <taxon>Pentapetalae</taxon>
        <taxon>Saxifragales</taxon>
        <taxon>Altingiaceae</taxon>
        <taxon>Liquidambar</taxon>
    </lineage>
</organism>
<feature type="region of interest" description="Disordered" evidence="1">
    <location>
        <begin position="533"/>
        <end position="565"/>
    </location>
</feature>
<feature type="compositionally biased region" description="Polar residues" evidence="1">
    <location>
        <begin position="629"/>
        <end position="647"/>
    </location>
</feature>
<gene>
    <name evidence="3" type="ORF">L1049_018405</name>
</gene>
<name>A0AAP0WN41_LIQFO</name>
<dbReference type="GO" id="GO:0005634">
    <property type="term" value="C:nucleus"/>
    <property type="evidence" value="ECO:0007669"/>
    <property type="project" value="TreeGrafter"/>
</dbReference>
<evidence type="ECO:0000313" key="3">
    <source>
        <dbReference type="EMBL" id="KAK9273595.1"/>
    </source>
</evidence>
<feature type="region of interest" description="Disordered" evidence="1">
    <location>
        <begin position="207"/>
        <end position="226"/>
    </location>
</feature>
<accession>A0AAP0WN41</accession>
<dbReference type="Pfam" id="PF07744">
    <property type="entry name" value="SPOC"/>
    <property type="match status" value="1"/>
</dbReference>
<dbReference type="InterPro" id="IPR036575">
    <property type="entry name" value="TFIIS_cen_dom_sf"/>
</dbReference>
<protein>
    <recommendedName>
        <fullName evidence="2">TFIIS central domain-containing protein</fullName>
    </recommendedName>
</protein>
<dbReference type="PANTHER" id="PTHR11477">
    <property type="entry name" value="TRANSCRIPTION FACTOR S-II ZINC FINGER DOMAIN-CONTAINING PROTEIN"/>
    <property type="match status" value="1"/>
</dbReference>
<dbReference type="GO" id="GO:0006351">
    <property type="term" value="P:DNA-templated transcription"/>
    <property type="evidence" value="ECO:0007669"/>
    <property type="project" value="InterPro"/>
</dbReference>
<dbReference type="InterPro" id="IPR012921">
    <property type="entry name" value="SPOC_C"/>
</dbReference>
<dbReference type="SMART" id="SM00510">
    <property type="entry name" value="TFS2M"/>
    <property type="match status" value="1"/>
</dbReference>
<dbReference type="InterPro" id="IPR003618">
    <property type="entry name" value="TFIIS_cen_dom"/>
</dbReference>
<feature type="domain" description="TFIIS central" evidence="2">
    <location>
        <begin position="387"/>
        <end position="497"/>
    </location>
</feature>
<comment type="caution">
    <text evidence="3">The sequence shown here is derived from an EMBL/GenBank/DDBJ whole genome shotgun (WGS) entry which is preliminary data.</text>
</comment>
<feature type="compositionally biased region" description="Polar residues" evidence="1">
    <location>
        <begin position="309"/>
        <end position="330"/>
    </location>
</feature>
<sequence>MSNNLVTQPLSIPNNPMGQLEPISSKLESSIPNMLMGPMGQAPNNVALQPLPVSNEQMEPLELMSNNHGPQKLSITNKQMGQMEHKSGNLGPKQLSITNKELGGMEAMLNFPGSQQLSILNKRKAPMEPISSNPMPQRVSVPNKRVAQMEHRPWLLQSSTPNKKTIQMQLLSNVPGSPHSPAPNKRVVQLDSIPTKPGPQQLMIPKNQTAQMQPSPKVQSESFGSVRSKLRESLAAALALVTQQQDKPSKLGNNSQSKAAITLGQTQENSQHAAELTSTTVDAADNVAEKPIEVLSSNEDCSAQKHNDGQTASQETSANDNIGDSTQMWKGNGQEFQSNAVLLDEDVSLSDNFFVKDELLQGNGLSWALDADVEVAKKREIQTSREQKLDREEVHADWGEQPVQSPQNLASKIEAELFKLFGGVNKKYKEKGRSLLFNLKDRNNPALRERVMSGEILPERLCSMTAEELASEELSQWRIAKAEEFAQMVVLPDSEVDIRRLVRKTHKGEFQVEVEQDDSVSVEVSIGASSLTNIQSKANETEAHPPSKPDGMKHEVNPIDEKSNLEGQDLECTLTIPSSEGTDLMQGLMVDELKDAEFLPPIVSLDEFMESLDSEPPFEILPVDAGKTTPISDDNSEVGSESKSSDLSPKDPVDTTPDKSHNIDVKDEKSDASVKSSDSHIQSKASKASPLIQSKASPVDASKGEHVWEGLLHLNLSAVAMVSAFFRSGEKTPTKEWPSFLEIKGRVRLDAFEKFLQELRLSRSRAIMVVHFVRKQGSPESESASLSEVADSYVVDERVGFAEPAPGVELYFCPPHARTLEMLGRHLPKDHTEALNTSDNGLIGVVIWRKAQLTSTISPNSSSHHKHSSKRQHFSSRRHQEKDANNFTSKPLGPPPSNPQPQTDDDDDIPPGFGPAAARDEDDLPEFKFSGGSNPSVRVPQFPSRNPSQGPGMAPFHPLSQTSSRPVEQMRELIHKYGQTGTSAASMKWQDKRGIRVAVEAWNDDDDDIPEWQPQAPQQQQLPPPPPQPPVHSFQQPMLLPHMVNQQHLQPQQSPHPYSNASSNVITHAFATYATSSISSGFLVGSIIWSSWSSSCSGE</sequence>
<dbReference type="Proteomes" id="UP001415857">
    <property type="component" value="Unassembled WGS sequence"/>
</dbReference>
<dbReference type="PANTHER" id="PTHR11477:SF20">
    <property type="entry name" value="SPOC DOMAIN _ TRANSCRIPTION ELONGATION FACTOR S-II PROTEIN"/>
    <property type="match status" value="1"/>
</dbReference>
<feature type="region of interest" description="Disordered" evidence="1">
    <location>
        <begin position="856"/>
        <end position="966"/>
    </location>
</feature>
<evidence type="ECO:0000256" key="1">
    <source>
        <dbReference type="SAM" id="MobiDB-lite"/>
    </source>
</evidence>
<feature type="compositionally biased region" description="Low complexity" evidence="1">
    <location>
        <begin position="1011"/>
        <end position="1021"/>
    </location>
</feature>
<feature type="region of interest" description="Disordered" evidence="1">
    <location>
        <begin position="297"/>
        <end position="330"/>
    </location>
</feature>
<evidence type="ECO:0000313" key="4">
    <source>
        <dbReference type="Proteomes" id="UP001415857"/>
    </source>
</evidence>
<evidence type="ECO:0000259" key="2">
    <source>
        <dbReference type="PROSITE" id="PS51321"/>
    </source>
</evidence>
<dbReference type="Pfam" id="PF07500">
    <property type="entry name" value="TFIIS_M"/>
    <property type="match status" value="1"/>
</dbReference>
<feature type="compositionally biased region" description="Polar residues" evidence="1">
    <location>
        <begin position="207"/>
        <end position="225"/>
    </location>
</feature>
<reference evidence="3 4" key="1">
    <citation type="journal article" date="2024" name="Plant J.">
        <title>Genome sequences and population genomics reveal climatic adaptation and genomic divergence between two closely related sweetgum species.</title>
        <authorList>
            <person name="Xu W.Q."/>
            <person name="Ren C.Q."/>
            <person name="Zhang X.Y."/>
            <person name="Comes H.P."/>
            <person name="Liu X.H."/>
            <person name="Li Y.G."/>
            <person name="Kettle C.J."/>
            <person name="Jalonen R."/>
            <person name="Gaisberger H."/>
            <person name="Ma Y.Z."/>
            <person name="Qiu Y.X."/>
        </authorList>
    </citation>
    <scope>NUCLEOTIDE SEQUENCE [LARGE SCALE GENOMIC DNA]</scope>
    <source>
        <strain evidence="3">Hangzhou</strain>
    </source>
</reference>
<proteinExistence type="predicted"/>
<dbReference type="Gene3D" id="1.10.472.30">
    <property type="entry name" value="Transcription elongation factor S-II, central domain"/>
    <property type="match status" value="1"/>
</dbReference>
<feature type="compositionally biased region" description="Basic and acidic residues" evidence="1">
    <location>
        <begin position="539"/>
        <end position="564"/>
    </location>
</feature>